<dbReference type="EMBL" id="CAKOAT010142155">
    <property type="protein sequence ID" value="CAH8340044.1"/>
    <property type="molecule type" value="Genomic_DNA"/>
</dbReference>
<evidence type="ECO:0000259" key="10">
    <source>
        <dbReference type="PROSITE" id="PS50102"/>
    </source>
</evidence>
<comment type="function">
    <text evidence="8">Binds the poly(A) tail of mRNA. Appears to be an important mediator of the multiple roles of the poly(A) tail in mRNA biogenesis, stability and translation.</text>
</comment>
<dbReference type="SUPFAM" id="SSF54928">
    <property type="entry name" value="RNA-binding domain, RBD"/>
    <property type="match status" value="1"/>
</dbReference>
<proteinExistence type="inferred from homology"/>
<dbReference type="GO" id="GO:0003723">
    <property type="term" value="F:RNA binding"/>
    <property type="evidence" value="ECO:0007669"/>
    <property type="project" value="UniProtKB-UniRule"/>
</dbReference>
<dbReference type="PANTHER" id="PTHR24012">
    <property type="entry name" value="RNA BINDING PROTEIN"/>
    <property type="match status" value="1"/>
</dbReference>
<keyword evidence="7" id="KW-0539">Nucleus</keyword>
<dbReference type="PROSITE" id="PS50102">
    <property type="entry name" value="RRM"/>
    <property type="match status" value="1"/>
</dbReference>
<evidence type="ECO:0000313" key="11">
    <source>
        <dbReference type="EMBL" id="CAH8340044.1"/>
    </source>
</evidence>
<keyword evidence="4" id="KW-0963">Cytoplasm</keyword>
<keyword evidence="12" id="KW-1185">Reference proteome</keyword>
<sequence length="108" mass="12511">MTTSSLSKLSRYEQGTNLYVKNIDDIVNDEKLKEMFAEFGDVTSSKVMMNPEGLNKGFGFVSYSKPEEALRAMNEMNGKMIRRKPLYIAFSQRMEEMRTHLQTMLSHM</sequence>
<dbReference type="InterPro" id="IPR000504">
    <property type="entry name" value="RRM_dom"/>
</dbReference>
<keyword evidence="5" id="KW-0677">Repeat</keyword>
<gene>
    <name evidence="11" type="ORF">ERUC_LOCUS15309</name>
</gene>
<comment type="similarity">
    <text evidence="3">Belongs to the polyadenylate-binding protein type-1 family.</text>
</comment>
<evidence type="ECO:0000256" key="6">
    <source>
        <dbReference type="ARBA" id="ARBA00022884"/>
    </source>
</evidence>
<evidence type="ECO:0000256" key="9">
    <source>
        <dbReference type="PROSITE-ProRule" id="PRU00176"/>
    </source>
</evidence>
<evidence type="ECO:0000256" key="2">
    <source>
        <dbReference type="ARBA" id="ARBA00004496"/>
    </source>
</evidence>
<evidence type="ECO:0000256" key="8">
    <source>
        <dbReference type="ARBA" id="ARBA00054110"/>
    </source>
</evidence>
<dbReference type="InterPro" id="IPR035979">
    <property type="entry name" value="RBD_domain_sf"/>
</dbReference>
<dbReference type="GO" id="GO:0005634">
    <property type="term" value="C:nucleus"/>
    <property type="evidence" value="ECO:0007669"/>
    <property type="project" value="UniProtKB-SubCell"/>
</dbReference>
<comment type="subcellular location">
    <subcellularLocation>
        <location evidence="2">Cytoplasm</location>
    </subcellularLocation>
    <subcellularLocation>
        <location evidence="1">Nucleus</location>
    </subcellularLocation>
</comment>
<keyword evidence="6 9" id="KW-0694">RNA-binding</keyword>
<evidence type="ECO:0000256" key="1">
    <source>
        <dbReference type="ARBA" id="ARBA00004123"/>
    </source>
</evidence>
<dbReference type="Gene3D" id="3.30.70.330">
    <property type="match status" value="1"/>
</dbReference>
<accession>A0ABC8JU51</accession>
<protein>
    <recommendedName>
        <fullName evidence="10">RRM domain-containing protein</fullName>
    </recommendedName>
</protein>
<evidence type="ECO:0000313" key="12">
    <source>
        <dbReference type="Proteomes" id="UP001642260"/>
    </source>
</evidence>
<evidence type="ECO:0000256" key="4">
    <source>
        <dbReference type="ARBA" id="ARBA00022490"/>
    </source>
</evidence>
<feature type="domain" description="RRM" evidence="10">
    <location>
        <begin position="16"/>
        <end position="93"/>
    </location>
</feature>
<reference evidence="11 12" key="1">
    <citation type="submission" date="2022-03" db="EMBL/GenBank/DDBJ databases">
        <authorList>
            <person name="Macdonald S."/>
            <person name="Ahmed S."/>
            <person name="Newling K."/>
        </authorList>
    </citation>
    <scope>NUCLEOTIDE SEQUENCE [LARGE SCALE GENOMIC DNA]</scope>
</reference>
<name>A0ABC8JU51_ERUVS</name>
<dbReference type="AlphaFoldDB" id="A0ABC8JU51"/>
<organism evidence="11 12">
    <name type="scientific">Eruca vesicaria subsp. sativa</name>
    <name type="common">Garden rocket</name>
    <name type="synonym">Eruca sativa</name>
    <dbReference type="NCBI Taxonomy" id="29727"/>
    <lineage>
        <taxon>Eukaryota</taxon>
        <taxon>Viridiplantae</taxon>
        <taxon>Streptophyta</taxon>
        <taxon>Embryophyta</taxon>
        <taxon>Tracheophyta</taxon>
        <taxon>Spermatophyta</taxon>
        <taxon>Magnoliopsida</taxon>
        <taxon>eudicotyledons</taxon>
        <taxon>Gunneridae</taxon>
        <taxon>Pentapetalae</taxon>
        <taxon>rosids</taxon>
        <taxon>malvids</taxon>
        <taxon>Brassicales</taxon>
        <taxon>Brassicaceae</taxon>
        <taxon>Brassiceae</taxon>
        <taxon>Eruca</taxon>
    </lineage>
</organism>
<evidence type="ECO:0000256" key="5">
    <source>
        <dbReference type="ARBA" id="ARBA00022737"/>
    </source>
</evidence>
<dbReference type="FunFam" id="3.30.70.330:FF:000651">
    <property type="entry name" value="Poly(A) binding protein cytoplasmic 1 like"/>
    <property type="match status" value="1"/>
</dbReference>
<dbReference type="Pfam" id="PF00076">
    <property type="entry name" value="RRM_1"/>
    <property type="match status" value="1"/>
</dbReference>
<dbReference type="InterPro" id="IPR012677">
    <property type="entry name" value="Nucleotide-bd_a/b_plait_sf"/>
</dbReference>
<evidence type="ECO:0000256" key="3">
    <source>
        <dbReference type="ARBA" id="ARBA00008557"/>
    </source>
</evidence>
<evidence type="ECO:0000256" key="7">
    <source>
        <dbReference type="ARBA" id="ARBA00023242"/>
    </source>
</evidence>
<dbReference type="GO" id="GO:0005737">
    <property type="term" value="C:cytoplasm"/>
    <property type="evidence" value="ECO:0007669"/>
    <property type="project" value="UniProtKB-SubCell"/>
</dbReference>
<comment type="caution">
    <text evidence="11">The sequence shown here is derived from an EMBL/GenBank/DDBJ whole genome shotgun (WGS) entry which is preliminary data.</text>
</comment>
<dbReference type="SMART" id="SM00360">
    <property type="entry name" value="RRM"/>
    <property type="match status" value="1"/>
</dbReference>
<dbReference type="Proteomes" id="UP001642260">
    <property type="component" value="Unassembled WGS sequence"/>
</dbReference>